<comment type="caution">
    <text evidence="3">The sequence shown here is derived from an EMBL/GenBank/DDBJ whole genome shotgun (WGS) entry which is preliminary data.</text>
</comment>
<proteinExistence type="predicted"/>
<evidence type="ECO:0000256" key="1">
    <source>
        <dbReference type="ARBA" id="ARBA00022723"/>
    </source>
</evidence>
<dbReference type="AlphaFoldDB" id="A0AA40WFQ3"/>
<dbReference type="SUPFAM" id="SSF53639">
    <property type="entry name" value="AraD/HMP-PK domain-like"/>
    <property type="match status" value="1"/>
</dbReference>
<dbReference type="InterPro" id="IPR036409">
    <property type="entry name" value="Aldolase_II/adducin_N_sf"/>
</dbReference>
<feature type="non-terminal residue" evidence="3">
    <location>
        <position position="1"/>
    </location>
</feature>
<dbReference type="InterPro" id="IPR001303">
    <property type="entry name" value="Aldolase_II/adducin_N"/>
</dbReference>
<dbReference type="Gene3D" id="3.40.225.10">
    <property type="entry name" value="Class II aldolase/adducin N-terminal domain"/>
    <property type="match status" value="1"/>
</dbReference>
<protein>
    <submittedName>
        <fullName evidence="3">Class II aldolase/adducin family protein</fullName>
    </submittedName>
</protein>
<dbReference type="GO" id="GO:0046872">
    <property type="term" value="F:metal ion binding"/>
    <property type="evidence" value="ECO:0007669"/>
    <property type="project" value="UniProtKB-KW"/>
</dbReference>
<accession>A0AA40WFQ3</accession>
<gene>
    <name evidence="3" type="ORF">IQB77_22585</name>
</gene>
<dbReference type="EMBL" id="JADDXF010000702">
    <property type="protein sequence ID" value="MBE8432479.1"/>
    <property type="molecule type" value="Genomic_DNA"/>
</dbReference>
<dbReference type="PANTHER" id="PTHR22789">
    <property type="entry name" value="FUCULOSE PHOSPHATE ALDOLASE"/>
    <property type="match status" value="1"/>
</dbReference>
<sequence>IVVYQHGPFAWGKDAHDAVHNAVVMEEVARMAWIARGINPALNPIDDYLMNKHFMRKHGPNAYYGQKCSMSPGM</sequence>
<organism evidence="3 4">
    <name type="scientific">Leptospira interrogans serovar Pomona</name>
    <dbReference type="NCBI Taxonomy" id="44276"/>
    <lineage>
        <taxon>Bacteria</taxon>
        <taxon>Pseudomonadati</taxon>
        <taxon>Spirochaetota</taxon>
        <taxon>Spirochaetia</taxon>
        <taxon>Leptospirales</taxon>
        <taxon>Leptospiraceae</taxon>
        <taxon>Leptospira</taxon>
    </lineage>
</organism>
<dbReference type="PANTHER" id="PTHR22789:SF9">
    <property type="entry name" value="L-RIBULOSE-5-PHOSPHATE 4-EPIMERASE ULAF"/>
    <property type="match status" value="1"/>
</dbReference>
<dbReference type="GO" id="GO:0005829">
    <property type="term" value="C:cytosol"/>
    <property type="evidence" value="ECO:0007669"/>
    <property type="project" value="TreeGrafter"/>
</dbReference>
<evidence type="ECO:0000259" key="2">
    <source>
        <dbReference type="Pfam" id="PF00596"/>
    </source>
</evidence>
<feature type="domain" description="Class II aldolase/adducin N-terminal" evidence="2">
    <location>
        <begin position="2"/>
        <end position="32"/>
    </location>
</feature>
<dbReference type="InterPro" id="IPR050197">
    <property type="entry name" value="Aldolase_class_II_sugar_metab"/>
</dbReference>
<evidence type="ECO:0000313" key="3">
    <source>
        <dbReference type="EMBL" id="MBE8432479.1"/>
    </source>
</evidence>
<keyword evidence="1" id="KW-0479">Metal-binding</keyword>
<dbReference type="Pfam" id="PF00596">
    <property type="entry name" value="Aldolase_II"/>
    <property type="match status" value="1"/>
</dbReference>
<dbReference type="GO" id="GO:0016832">
    <property type="term" value="F:aldehyde-lyase activity"/>
    <property type="evidence" value="ECO:0007669"/>
    <property type="project" value="TreeGrafter"/>
</dbReference>
<dbReference type="GO" id="GO:0019323">
    <property type="term" value="P:pentose catabolic process"/>
    <property type="evidence" value="ECO:0007669"/>
    <property type="project" value="TreeGrafter"/>
</dbReference>
<reference evidence="3" key="1">
    <citation type="submission" date="2020-10" db="EMBL/GenBank/DDBJ databases">
        <title>New Zealand Leptospira genomics.</title>
        <authorList>
            <person name="Wilkinson D.A."/>
            <person name="Nisa S."/>
            <person name="Moinet M."/>
            <person name="Benschop J."/>
        </authorList>
    </citation>
    <scope>NUCLEOTIDE SEQUENCE</scope>
    <source>
        <strain evidence="3">ESR8</strain>
    </source>
</reference>
<name>A0AA40WFQ3_LEPIR</name>
<evidence type="ECO:0000313" key="4">
    <source>
        <dbReference type="Proteomes" id="UP000644282"/>
    </source>
</evidence>
<dbReference type="Proteomes" id="UP000644282">
    <property type="component" value="Unassembled WGS sequence"/>
</dbReference>